<dbReference type="InterPro" id="IPR011251">
    <property type="entry name" value="Luciferase-like_dom"/>
</dbReference>
<evidence type="ECO:0000313" key="4">
    <source>
        <dbReference type="Proteomes" id="UP000321805"/>
    </source>
</evidence>
<dbReference type="CDD" id="cd01097">
    <property type="entry name" value="Tetrahydromethanopterin_reductase"/>
    <property type="match status" value="1"/>
</dbReference>
<dbReference type="Proteomes" id="UP000321805">
    <property type="component" value="Chromosome"/>
</dbReference>
<accession>A0A5B8UA30</accession>
<organism evidence="3 4">
    <name type="scientific">Baekduia soli</name>
    <dbReference type="NCBI Taxonomy" id="496014"/>
    <lineage>
        <taxon>Bacteria</taxon>
        <taxon>Bacillati</taxon>
        <taxon>Actinomycetota</taxon>
        <taxon>Thermoleophilia</taxon>
        <taxon>Solirubrobacterales</taxon>
        <taxon>Baekduiaceae</taxon>
        <taxon>Baekduia</taxon>
    </lineage>
</organism>
<keyword evidence="1" id="KW-0560">Oxidoreductase</keyword>
<dbReference type="RefSeq" id="WP_146922407.1">
    <property type="nucleotide sequence ID" value="NZ_CP042430.1"/>
</dbReference>
<dbReference type="Pfam" id="PF00296">
    <property type="entry name" value="Bac_luciferase"/>
    <property type="match status" value="1"/>
</dbReference>
<dbReference type="OrthoDB" id="5241778at2"/>
<evidence type="ECO:0000256" key="1">
    <source>
        <dbReference type="ARBA" id="ARBA00023002"/>
    </source>
</evidence>
<name>A0A5B8UA30_9ACTN</name>
<proteinExistence type="predicted"/>
<gene>
    <name evidence="3" type="ORF">FSW04_22360</name>
</gene>
<feature type="domain" description="Luciferase-like" evidence="2">
    <location>
        <begin position="13"/>
        <end position="315"/>
    </location>
</feature>
<keyword evidence="4" id="KW-1185">Reference proteome</keyword>
<dbReference type="PANTHER" id="PTHR43244:SF1">
    <property type="entry name" value="5,10-METHYLENETETRAHYDROMETHANOPTERIN REDUCTASE"/>
    <property type="match status" value="1"/>
</dbReference>
<protein>
    <submittedName>
        <fullName evidence="3">LLM class flavin-dependent oxidoreductase</fullName>
    </submittedName>
</protein>
<dbReference type="InterPro" id="IPR050564">
    <property type="entry name" value="F420-G6PD/mer"/>
</dbReference>
<dbReference type="PANTHER" id="PTHR43244">
    <property type="match status" value="1"/>
</dbReference>
<dbReference type="KEGG" id="bsol:FSW04_22360"/>
<evidence type="ECO:0000313" key="3">
    <source>
        <dbReference type="EMBL" id="QEC50043.1"/>
    </source>
</evidence>
<dbReference type="InterPro" id="IPR036661">
    <property type="entry name" value="Luciferase-like_sf"/>
</dbReference>
<dbReference type="SUPFAM" id="SSF51679">
    <property type="entry name" value="Bacterial luciferase-like"/>
    <property type="match status" value="1"/>
</dbReference>
<reference evidence="3 4" key="1">
    <citation type="journal article" date="2018" name="J. Microbiol.">
        <title>Baekduia soli gen. nov., sp. nov., a novel bacterium isolated from the soil of Baekdu Mountain and proposal of a novel family name, Baekduiaceae fam. nov.</title>
        <authorList>
            <person name="An D.S."/>
            <person name="Siddiqi M.Z."/>
            <person name="Kim K.H."/>
            <person name="Yu H.S."/>
            <person name="Im W.T."/>
        </authorList>
    </citation>
    <scope>NUCLEOTIDE SEQUENCE [LARGE SCALE GENOMIC DNA]</scope>
    <source>
        <strain evidence="3 4">BR7-21</strain>
    </source>
</reference>
<dbReference type="Gene3D" id="3.20.20.30">
    <property type="entry name" value="Luciferase-like domain"/>
    <property type="match status" value="1"/>
</dbReference>
<evidence type="ECO:0000259" key="2">
    <source>
        <dbReference type="Pfam" id="PF00296"/>
    </source>
</evidence>
<dbReference type="AlphaFoldDB" id="A0A5B8UA30"/>
<sequence>MRAGVFVAYWPWFSPTEQVELAMLADRLGLDSVWVAEAWGQDAVSVLGMLAGRTRRIDLGSGLMQIPARKPTATAMAAASLDVLSEGRFRLGLGLSGPQVSEGWYGVPFRDNLRRTREYVDLVRRALARERLTVPMEDGSEGTGLAKPLKLLTRPVQDPLPIYLGSIAPRAVALAGEIADGWLPFMLDPAEPDVLLGPLREGALRAGREVGDIDIAPVVPVAVDEDLAAARDAVRPWLAFYLGSMGAKDKNFYVDLAERMGHGDAARAVQERGLAGDRAGAVAAVSDALVDAATIATTPSGLDARLADYERAGVTTLVGVPCGEDRPSVVRALAAATVTR</sequence>
<dbReference type="GO" id="GO:0016705">
    <property type="term" value="F:oxidoreductase activity, acting on paired donors, with incorporation or reduction of molecular oxygen"/>
    <property type="evidence" value="ECO:0007669"/>
    <property type="project" value="InterPro"/>
</dbReference>
<dbReference type="EMBL" id="CP042430">
    <property type="protein sequence ID" value="QEC50043.1"/>
    <property type="molecule type" value="Genomic_DNA"/>
</dbReference>